<dbReference type="RefSeq" id="XP_060445212.1">
    <property type="nucleotide sequence ID" value="XM_060587937.1"/>
</dbReference>
<evidence type="ECO:0000313" key="1">
    <source>
        <dbReference type="EMBL" id="KAK1636605.1"/>
    </source>
</evidence>
<organism evidence="1 2">
    <name type="scientific">Colletotrichum phormii</name>
    <dbReference type="NCBI Taxonomy" id="359342"/>
    <lineage>
        <taxon>Eukaryota</taxon>
        <taxon>Fungi</taxon>
        <taxon>Dikarya</taxon>
        <taxon>Ascomycota</taxon>
        <taxon>Pezizomycotina</taxon>
        <taxon>Sordariomycetes</taxon>
        <taxon>Hypocreomycetidae</taxon>
        <taxon>Glomerellales</taxon>
        <taxon>Glomerellaceae</taxon>
        <taxon>Colletotrichum</taxon>
        <taxon>Colletotrichum acutatum species complex</taxon>
    </lineage>
</organism>
<accession>A0AAI9ZR05</accession>
<proteinExistence type="predicted"/>
<gene>
    <name evidence="1" type="ORF">BDP81DRAFT_394270</name>
</gene>
<protein>
    <submittedName>
        <fullName evidence="1">Uncharacterized protein</fullName>
    </submittedName>
</protein>
<dbReference type="GeneID" id="85472799"/>
<keyword evidence="2" id="KW-1185">Reference proteome</keyword>
<name>A0AAI9ZR05_9PEZI</name>
<reference evidence="1" key="1">
    <citation type="submission" date="2021-06" db="EMBL/GenBank/DDBJ databases">
        <title>Comparative genomics, transcriptomics and evolutionary studies reveal genomic signatures of adaptation to plant cell wall in hemibiotrophic fungi.</title>
        <authorList>
            <consortium name="DOE Joint Genome Institute"/>
            <person name="Baroncelli R."/>
            <person name="Diaz J.F."/>
            <person name="Benocci T."/>
            <person name="Peng M."/>
            <person name="Battaglia E."/>
            <person name="Haridas S."/>
            <person name="Andreopoulos W."/>
            <person name="Labutti K."/>
            <person name="Pangilinan J."/>
            <person name="Floch G.L."/>
            <person name="Makela M.R."/>
            <person name="Henrissat B."/>
            <person name="Grigoriev I.V."/>
            <person name="Crouch J.A."/>
            <person name="De Vries R.P."/>
            <person name="Sukno S.A."/>
            <person name="Thon M.R."/>
        </authorList>
    </citation>
    <scope>NUCLEOTIDE SEQUENCE</scope>
    <source>
        <strain evidence="1">CBS 102054</strain>
    </source>
</reference>
<dbReference type="EMBL" id="JAHMHQ010000010">
    <property type="protein sequence ID" value="KAK1636605.1"/>
    <property type="molecule type" value="Genomic_DNA"/>
</dbReference>
<evidence type="ECO:0000313" key="2">
    <source>
        <dbReference type="Proteomes" id="UP001243989"/>
    </source>
</evidence>
<dbReference type="AlphaFoldDB" id="A0AAI9ZR05"/>
<sequence>MQLQAGPPFGPPIFVAGIRAGRAQRHPADLAWGAFDGVRGKAIASGDYSRYKLRPTVISGNPSPGAGHPSLFVAPLLLVTPVLAASRIAQPLLLLLVLLANFHRPSLPELGVFLSEFLVLLPHVGPFLVADAKPAMSAAICLVVVVRYPVLVHFLSCEGRPSPL</sequence>
<dbReference type="Proteomes" id="UP001243989">
    <property type="component" value="Unassembled WGS sequence"/>
</dbReference>
<comment type="caution">
    <text evidence="1">The sequence shown here is derived from an EMBL/GenBank/DDBJ whole genome shotgun (WGS) entry which is preliminary data.</text>
</comment>